<sequence>MNDKKYFFLTFNILLNENSSRTFLKAQIEYSTMNILFLSFIIVGTTCYFYATWEILTITWFSLLCFAVFDLYSIYKNGIELREMKEKKESLEKKKNV</sequence>
<keyword evidence="1" id="KW-1133">Transmembrane helix</keyword>
<accession>A0A1I7TQG8</accession>
<evidence type="ECO:0000256" key="1">
    <source>
        <dbReference type="SAM" id="Phobius"/>
    </source>
</evidence>
<dbReference type="AlphaFoldDB" id="A0A1I7TQG8"/>
<keyword evidence="2" id="KW-1185">Reference proteome</keyword>
<name>A0A1I7TQG8_9PELO</name>
<feature type="transmembrane region" description="Helical" evidence="1">
    <location>
        <begin position="57"/>
        <end position="75"/>
    </location>
</feature>
<keyword evidence="1" id="KW-0472">Membrane</keyword>
<organism evidence="2 3">
    <name type="scientific">Caenorhabditis tropicalis</name>
    <dbReference type="NCBI Taxonomy" id="1561998"/>
    <lineage>
        <taxon>Eukaryota</taxon>
        <taxon>Metazoa</taxon>
        <taxon>Ecdysozoa</taxon>
        <taxon>Nematoda</taxon>
        <taxon>Chromadorea</taxon>
        <taxon>Rhabditida</taxon>
        <taxon>Rhabditina</taxon>
        <taxon>Rhabditomorpha</taxon>
        <taxon>Rhabditoidea</taxon>
        <taxon>Rhabditidae</taxon>
        <taxon>Peloderinae</taxon>
        <taxon>Caenorhabditis</taxon>
    </lineage>
</organism>
<evidence type="ECO:0000313" key="3">
    <source>
        <dbReference type="WBParaSite" id="Csp11.Scaffold629.g10757.t1"/>
    </source>
</evidence>
<feature type="transmembrane region" description="Helical" evidence="1">
    <location>
        <begin position="30"/>
        <end position="51"/>
    </location>
</feature>
<evidence type="ECO:0000313" key="2">
    <source>
        <dbReference type="Proteomes" id="UP000095282"/>
    </source>
</evidence>
<keyword evidence="1" id="KW-0812">Transmembrane</keyword>
<dbReference type="WBParaSite" id="Csp11.Scaffold629.g10757.t1">
    <property type="protein sequence ID" value="Csp11.Scaffold629.g10757.t1"/>
    <property type="gene ID" value="Csp11.Scaffold629.g10757"/>
</dbReference>
<dbReference type="Proteomes" id="UP000095282">
    <property type="component" value="Unplaced"/>
</dbReference>
<reference evidence="3" key="1">
    <citation type="submission" date="2016-11" db="UniProtKB">
        <authorList>
            <consortium name="WormBaseParasite"/>
        </authorList>
    </citation>
    <scope>IDENTIFICATION</scope>
</reference>
<protein>
    <submittedName>
        <fullName evidence="3">7TM_GPCR_Srx domain-containing protein</fullName>
    </submittedName>
</protein>
<proteinExistence type="predicted"/>